<dbReference type="KEGG" id="fgi:OP10G_2645"/>
<dbReference type="AlphaFoldDB" id="A0A068NR47"/>
<gene>
    <name evidence="2" type="ORF">OP10G_2645</name>
</gene>
<dbReference type="HOGENOM" id="CLU_1592088_0_0_0"/>
<dbReference type="Gene3D" id="1.20.120.450">
    <property type="entry name" value="dinb family like domain"/>
    <property type="match status" value="1"/>
</dbReference>
<organism evidence="2 3">
    <name type="scientific">Fimbriimonas ginsengisoli Gsoil 348</name>
    <dbReference type="NCBI Taxonomy" id="661478"/>
    <lineage>
        <taxon>Bacteria</taxon>
        <taxon>Bacillati</taxon>
        <taxon>Armatimonadota</taxon>
        <taxon>Fimbriimonadia</taxon>
        <taxon>Fimbriimonadales</taxon>
        <taxon>Fimbriimonadaceae</taxon>
        <taxon>Fimbriimonas</taxon>
    </lineage>
</organism>
<dbReference type="InterPro" id="IPR024775">
    <property type="entry name" value="DinB-like"/>
</dbReference>
<dbReference type="EMBL" id="CP007139">
    <property type="protein sequence ID" value="AIE86013.1"/>
    <property type="molecule type" value="Genomic_DNA"/>
</dbReference>
<accession>A0A068NR47</accession>
<dbReference type="InterPro" id="IPR034660">
    <property type="entry name" value="DinB/YfiT-like"/>
</dbReference>
<sequence length="137" mass="15498">MKDLQALPEEAFKKDFGGKTRTVADIVYEVNLVNDHVGMVIRGEEPFVWPEGAAWIKAPEGFGAKDDVIAAFQKSSEKIISTVDAYSVEELEAPLQTEDGETNRAERCRFMTLHVWYHGGQLNFIQTLLGDDAWHWK</sequence>
<evidence type="ECO:0000313" key="3">
    <source>
        <dbReference type="Proteomes" id="UP000027982"/>
    </source>
</evidence>
<reference evidence="2 3" key="1">
    <citation type="journal article" date="2014" name="PLoS ONE">
        <title>The first complete genome sequence of the class fimbriimonadia in the phylum armatimonadetes.</title>
        <authorList>
            <person name="Hu Z.Y."/>
            <person name="Wang Y.Z."/>
            <person name="Im W.T."/>
            <person name="Wang S.Y."/>
            <person name="Zhao G.P."/>
            <person name="Zheng H.J."/>
            <person name="Quan Z.X."/>
        </authorList>
    </citation>
    <scope>NUCLEOTIDE SEQUENCE [LARGE SCALE GENOMIC DNA]</scope>
    <source>
        <strain evidence="2">Gsoil 348</strain>
    </source>
</reference>
<proteinExistence type="predicted"/>
<dbReference type="Pfam" id="PF12867">
    <property type="entry name" value="DinB_2"/>
    <property type="match status" value="1"/>
</dbReference>
<evidence type="ECO:0000259" key="1">
    <source>
        <dbReference type="Pfam" id="PF12867"/>
    </source>
</evidence>
<dbReference type="SUPFAM" id="SSF109854">
    <property type="entry name" value="DinB/YfiT-like putative metalloenzymes"/>
    <property type="match status" value="1"/>
</dbReference>
<evidence type="ECO:0000313" key="2">
    <source>
        <dbReference type="EMBL" id="AIE86013.1"/>
    </source>
</evidence>
<dbReference type="Proteomes" id="UP000027982">
    <property type="component" value="Chromosome"/>
</dbReference>
<feature type="domain" description="DinB-like" evidence="1">
    <location>
        <begin position="4"/>
        <end position="122"/>
    </location>
</feature>
<protein>
    <recommendedName>
        <fullName evidence="1">DinB-like domain-containing protein</fullName>
    </recommendedName>
</protein>
<name>A0A068NR47_FIMGI</name>
<keyword evidence="3" id="KW-1185">Reference proteome</keyword>